<organism evidence="1 2">
    <name type="scientific">Agrobacterium vitis</name>
    <name type="common">Rhizobium vitis</name>
    <dbReference type="NCBI Taxonomy" id="373"/>
    <lineage>
        <taxon>Bacteria</taxon>
        <taxon>Pseudomonadati</taxon>
        <taxon>Pseudomonadota</taxon>
        <taxon>Alphaproteobacteria</taxon>
        <taxon>Hyphomicrobiales</taxon>
        <taxon>Rhizobiaceae</taxon>
        <taxon>Rhizobium/Agrobacterium group</taxon>
        <taxon>Agrobacterium</taxon>
    </lineage>
</organism>
<dbReference type="Proteomes" id="UP000655037">
    <property type="component" value="Unassembled WGS sequence"/>
</dbReference>
<accession>A0AAE2RBA7</accession>
<name>A0AAE2RBA7_AGRVI</name>
<evidence type="ECO:0000313" key="1">
    <source>
        <dbReference type="EMBL" id="MBF2715078.1"/>
    </source>
</evidence>
<comment type="caution">
    <text evidence="1">The sequence shown here is derived from an EMBL/GenBank/DDBJ whole genome shotgun (WGS) entry which is preliminary data.</text>
</comment>
<evidence type="ECO:0000313" key="2">
    <source>
        <dbReference type="Proteomes" id="UP000655037"/>
    </source>
</evidence>
<dbReference type="AlphaFoldDB" id="A0AAE2RBA7"/>
<gene>
    <name evidence="1" type="ORF">IEI95_012735</name>
</gene>
<dbReference type="EMBL" id="JACXXJ020000005">
    <property type="protein sequence ID" value="MBF2715078.1"/>
    <property type="molecule type" value="Genomic_DNA"/>
</dbReference>
<dbReference type="RefSeq" id="WP_194416518.1">
    <property type="nucleotide sequence ID" value="NZ_JACXXJ020000005.1"/>
</dbReference>
<reference evidence="1" key="1">
    <citation type="submission" date="2020-11" db="EMBL/GenBank/DDBJ databases">
        <title>Agrobacterium vitis strain K377 genome.</title>
        <authorList>
            <person name="Xi H."/>
        </authorList>
    </citation>
    <scope>NUCLEOTIDE SEQUENCE</scope>
    <source>
        <strain evidence="1">K377</strain>
    </source>
</reference>
<protein>
    <submittedName>
        <fullName evidence="1">Uncharacterized protein</fullName>
    </submittedName>
</protein>
<proteinExistence type="predicted"/>
<sequence>MTANKASRNALIEQKRKDGATLAALAREFKISQTAVSQPGLGQARHNRRAIERRLEASLRRVTKPYDGE</sequence>